<sequence length="137" mass="15051">HTAPSSDRPLSAAHLPHPFRLLHLWTHQPPFLDILSSPGPDNPPGAFSTAKKQTSLQLNFRLFPLVIHSVSLLRNLLLESCCQSCISSSPEPLLLVIPKIKPFYLPSCSPCVILHVVGQEIASCHDSYSLRQLGNSN</sequence>
<dbReference type="EMBL" id="HAEF01018180">
    <property type="protein sequence ID" value="SBR59339.1"/>
    <property type="molecule type" value="Transcribed_RNA"/>
</dbReference>
<feature type="non-terminal residue" evidence="1">
    <location>
        <position position="137"/>
    </location>
</feature>
<evidence type="ECO:0000313" key="1">
    <source>
        <dbReference type="EMBL" id="SBR59339.1"/>
    </source>
</evidence>
<reference evidence="1" key="1">
    <citation type="submission" date="2016-05" db="EMBL/GenBank/DDBJ databases">
        <authorList>
            <person name="Lavstsen T."/>
            <person name="Jespersen J.S."/>
        </authorList>
    </citation>
    <scope>NUCLEOTIDE SEQUENCE</scope>
    <source>
        <tissue evidence="1">Brain</tissue>
    </source>
</reference>
<feature type="non-terminal residue" evidence="1">
    <location>
        <position position="1"/>
    </location>
</feature>
<protein>
    <submittedName>
        <fullName evidence="1">Uncharacterized protein</fullName>
    </submittedName>
</protein>
<dbReference type="AlphaFoldDB" id="A0A1A8MS87"/>
<proteinExistence type="predicted"/>
<reference evidence="1" key="2">
    <citation type="submission" date="2016-06" db="EMBL/GenBank/DDBJ databases">
        <title>The genome of a short-lived fish provides insights into sex chromosome evolution and the genetic control of aging.</title>
        <authorList>
            <person name="Reichwald K."/>
            <person name="Felder M."/>
            <person name="Petzold A."/>
            <person name="Koch P."/>
            <person name="Groth M."/>
            <person name="Platzer M."/>
        </authorList>
    </citation>
    <scope>NUCLEOTIDE SEQUENCE</scope>
    <source>
        <tissue evidence="1">Brain</tissue>
    </source>
</reference>
<organism evidence="1">
    <name type="scientific">Nothobranchius pienaari</name>
    <dbReference type="NCBI Taxonomy" id="704102"/>
    <lineage>
        <taxon>Eukaryota</taxon>
        <taxon>Metazoa</taxon>
        <taxon>Chordata</taxon>
        <taxon>Craniata</taxon>
        <taxon>Vertebrata</taxon>
        <taxon>Euteleostomi</taxon>
        <taxon>Actinopterygii</taxon>
        <taxon>Neopterygii</taxon>
        <taxon>Teleostei</taxon>
        <taxon>Neoteleostei</taxon>
        <taxon>Acanthomorphata</taxon>
        <taxon>Ovalentaria</taxon>
        <taxon>Atherinomorphae</taxon>
        <taxon>Cyprinodontiformes</taxon>
        <taxon>Nothobranchiidae</taxon>
        <taxon>Nothobranchius</taxon>
    </lineage>
</organism>
<name>A0A1A8MS87_9TELE</name>
<gene>
    <name evidence="1" type="primary">Nfu_g_1_004755</name>
</gene>
<accession>A0A1A8MS87</accession>